<evidence type="ECO:0000313" key="3">
    <source>
        <dbReference type="EMBL" id="TFC03630.1"/>
    </source>
</evidence>
<dbReference type="CDD" id="cd00093">
    <property type="entry name" value="HTH_XRE"/>
    <property type="match status" value="1"/>
</dbReference>
<comment type="caution">
    <text evidence="3">The sequence shown here is derived from an EMBL/GenBank/DDBJ whole genome shotgun (WGS) entry which is preliminary data.</text>
</comment>
<dbReference type="Gene3D" id="1.10.260.40">
    <property type="entry name" value="lambda repressor-like DNA-binding domains"/>
    <property type="match status" value="1"/>
</dbReference>
<dbReference type="PROSITE" id="PS50943">
    <property type="entry name" value="HTH_CROC1"/>
    <property type="match status" value="1"/>
</dbReference>
<dbReference type="SUPFAM" id="SSF47413">
    <property type="entry name" value="lambda repressor-like DNA-binding domains"/>
    <property type="match status" value="1"/>
</dbReference>
<proteinExistence type="predicted"/>
<dbReference type="GO" id="GO:0003677">
    <property type="term" value="F:DNA binding"/>
    <property type="evidence" value="ECO:0007669"/>
    <property type="project" value="InterPro"/>
</dbReference>
<evidence type="ECO:0000256" key="1">
    <source>
        <dbReference type="SAM" id="Coils"/>
    </source>
</evidence>
<gene>
    <name evidence="3" type="ORF">E3O32_10035</name>
</gene>
<keyword evidence="4" id="KW-1185">Reference proteome</keyword>
<sequence>MAKTFSYNPGAKIAKYRKHLKMSAEELAEKAGFGLTRSIVANLENGRKDDLTVRQLMAIALVLHVSPADLVFDVTKPYYEMVLTDGEGFEAKALAWLAREWFGGTSDVRSLNAHVDGSPLLEGGYPAFFDQLVAETLRHRSSLHVQLAKVERELAELRKTAQDEGRRPDEDAERDANEKIRALQAQLYTTDNALRSNGVDLDDVGAVF</sequence>
<dbReference type="SMART" id="SM00530">
    <property type="entry name" value="HTH_XRE"/>
    <property type="match status" value="1"/>
</dbReference>
<keyword evidence="1" id="KW-0175">Coiled coil</keyword>
<dbReference type="Proteomes" id="UP000297643">
    <property type="component" value="Unassembled WGS sequence"/>
</dbReference>
<reference evidence="3 4" key="1">
    <citation type="submission" date="2019-03" db="EMBL/GenBank/DDBJ databases">
        <title>Genomics of glacier-inhabiting Cryobacterium strains.</title>
        <authorList>
            <person name="Liu Q."/>
            <person name="Xin Y.-H."/>
        </authorList>
    </citation>
    <scope>NUCLEOTIDE SEQUENCE [LARGE SCALE GENOMIC DNA]</scope>
    <source>
        <strain evidence="3 4">RHLT2-21</strain>
    </source>
</reference>
<feature type="coiled-coil region" evidence="1">
    <location>
        <begin position="140"/>
        <end position="167"/>
    </location>
</feature>
<accession>A0A4R8W9S9</accession>
<organism evidence="3 4">
    <name type="scientific">Cryobacterium mannosilyticum</name>
    <dbReference type="NCBI Taxonomy" id="1259190"/>
    <lineage>
        <taxon>Bacteria</taxon>
        <taxon>Bacillati</taxon>
        <taxon>Actinomycetota</taxon>
        <taxon>Actinomycetes</taxon>
        <taxon>Micrococcales</taxon>
        <taxon>Microbacteriaceae</taxon>
        <taxon>Cryobacterium</taxon>
    </lineage>
</organism>
<name>A0A4R8W9S9_9MICO</name>
<dbReference type="EMBL" id="SOFM01000027">
    <property type="protein sequence ID" value="TFC03630.1"/>
    <property type="molecule type" value="Genomic_DNA"/>
</dbReference>
<dbReference type="RefSeq" id="WP_134509089.1">
    <property type="nucleotide sequence ID" value="NZ_SOFM01000027.1"/>
</dbReference>
<evidence type="ECO:0000313" key="4">
    <source>
        <dbReference type="Proteomes" id="UP000297643"/>
    </source>
</evidence>
<dbReference type="InterPro" id="IPR010982">
    <property type="entry name" value="Lambda_DNA-bd_dom_sf"/>
</dbReference>
<dbReference type="AlphaFoldDB" id="A0A4R8W9S9"/>
<dbReference type="Pfam" id="PF01381">
    <property type="entry name" value="HTH_3"/>
    <property type="match status" value="1"/>
</dbReference>
<feature type="domain" description="HTH cro/C1-type" evidence="2">
    <location>
        <begin position="13"/>
        <end position="70"/>
    </location>
</feature>
<protein>
    <submittedName>
        <fullName evidence="3">XRE family transcriptional regulator</fullName>
    </submittedName>
</protein>
<evidence type="ECO:0000259" key="2">
    <source>
        <dbReference type="PROSITE" id="PS50943"/>
    </source>
</evidence>
<dbReference type="InterPro" id="IPR001387">
    <property type="entry name" value="Cro/C1-type_HTH"/>
</dbReference>